<comment type="caution">
    <text evidence="2">The sequence shown here is derived from an EMBL/GenBank/DDBJ whole genome shotgun (WGS) entry which is preliminary data.</text>
</comment>
<evidence type="ECO:0000313" key="2">
    <source>
        <dbReference type="EMBL" id="CAF5183757.1"/>
    </source>
</evidence>
<feature type="region of interest" description="Disordered" evidence="1">
    <location>
        <begin position="1"/>
        <end position="60"/>
    </location>
</feature>
<gene>
    <name evidence="2" type="ORF">SMN809_LOCUS69764</name>
</gene>
<feature type="compositionally biased region" description="Polar residues" evidence="1">
    <location>
        <begin position="1"/>
        <end position="16"/>
    </location>
</feature>
<dbReference type="AlphaFoldDB" id="A0A8S3HRP6"/>
<evidence type="ECO:0000256" key="1">
    <source>
        <dbReference type="SAM" id="MobiDB-lite"/>
    </source>
</evidence>
<dbReference type="EMBL" id="CAJOBI010320155">
    <property type="protein sequence ID" value="CAF5183757.1"/>
    <property type="molecule type" value="Genomic_DNA"/>
</dbReference>
<feature type="non-terminal residue" evidence="2">
    <location>
        <position position="1"/>
    </location>
</feature>
<accession>A0A8S3HRP6</accession>
<sequence length="366" mass="41420">RQGSTDSASTNRTVNDIASGPRIPSNLSQNTSNSQHSQSTSNSSFRRLNSAEEADEEVQRIHRQVQDFRQHRDTLTPISSVDENKQQSNVQYEVLDENGNQISIDGVTDLIKMSGVTAREVQQSDGSFIREYVIDNPDILSKFHKQQSPMVAQQQSFNNNIPPPPPRIPLKQSMLFHQGPSSNDQRPPINIENIRVLEPQRRYEYTTTSGKRIEFMITHSGSCNQMINDSDIRELSSAINNHHIPSSSSSISNPAQQQQQQQAYNLPKQWYPAVDLTIRNGLTRQRTGSDNQSTPNNYNVNFQQMQQMPSDLTRSASYGALNQGAYQQSFTPVFTEPIIDWTALRQQDPQGQIDPQVIQQFIAQKH</sequence>
<feature type="non-terminal residue" evidence="2">
    <location>
        <position position="366"/>
    </location>
</feature>
<organism evidence="2 3">
    <name type="scientific">Rotaria magnacalcarata</name>
    <dbReference type="NCBI Taxonomy" id="392030"/>
    <lineage>
        <taxon>Eukaryota</taxon>
        <taxon>Metazoa</taxon>
        <taxon>Spiralia</taxon>
        <taxon>Gnathifera</taxon>
        <taxon>Rotifera</taxon>
        <taxon>Eurotatoria</taxon>
        <taxon>Bdelloidea</taxon>
        <taxon>Philodinida</taxon>
        <taxon>Philodinidae</taxon>
        <taxon>Rotaria</taxon>
    </lineage>
</organism>
<reference evidence="2" key="1">
    <citation type="submission" date="2021-02" db="EMBL/GenBank/DDBJ databases">
        <authorList>
            <person name="Nowell W R."/>
        </authorList>
    </citation>
    <scope>NUCLEOTIDE SEQUENCE</scope>
</reference>
<feature type="compositionally biased region" description="Low complexity" evidence="1">
    <location>
        <begin position="25"/>
        <end position="44"/>
    </location>
</feature>
<proteinExistence type="predicted"/>
<feature type="region of interest" description="Disordered" evidence="1">
    <location>
        <begin position="241"/>
        <end position="261"/>
    </location>
</feature>
<name>A0A8S3HRP6_9BILA</name>
<evidence type="ECO:0000313" key="3">
    <source>
        <dbReference type="Proteomes" id="UP000676336"/>
    </source>
</evidence>
<protein>
    <submittedName>
        <fullName evidence="2">Uncharacterized protein</fullName>
    </submittedName>
</protein>
<dbReference type="Proteomes" id="UP000676336">
    <property type="component" value="Unassembled WGS sequence"/>
</dbReference>